<dbReference type="InterPro" id="IPR013216">
    <property type="entry name" value="Methyltransf_11"/>
</dbReference>
<accession>A0ABW2E7V0</accession>
<dbReference type="InterPro" id="IPR029063">
    <property type="entry name" value="SAM-dependent_MTases_sf"/>
</dbReference>
<proteinExistence type="predicted"/>
<dbReference type="GO" id="GO:0032259">
    <property type="term" value="P:methylation"/>
    <property type="evidence" value="ECO:0007669"/>
    <property type="project" value="UniProtKB-KW"/>
</dbReference>
<dbReference type="SUPFAM" id="SSF53335">
    <property type="entry name" value="S-adenosyl-L-methionine-dependent methyltransferases"/>
    <property type="match status" value="1"/>
</dbReference>
<keyword evidence="2" id="KW-0489">Methyltransferase</keyword>
<evidence type="ECO:0000259" key="1">
    <source>
        <dbReference type="Pfam" id="PF08241"/>
    </source>
</evidence>
<feature type="domain" description="Methyltransferase type 11" evidence="1">
    <location>
        <begin position="38"/>
        <end position="114"/>
    </location>
</feature>
<dbReference type="GO" id="GO:0008168">
    <property type="term" value="F:methyltransferase activity"/>
    <property type="evidence" value="ECO:0007669"/>
    <property type="project" value="UniProtKB-KW"/>
</dbReference>
<dbReference type="EMBL" id="JBHSYM010000057">
    <property type="protein sequence ID" value="MFC7014806.1"/>
    <property type="molecule type" value="Genomic_DNA"/>
</dbReference>
<protein>
    <submittedName>
        <fullName evidence="2">Methyltransferase domain-containing protein</fullName>
    </submittedName>
</protein>
<reference evidence="3" key="1">
    <citation type="journal article" date="2019" name="Int. J. Syst. Evol. Microbiol.">
        <title>The Global Catalogue of Microorganisms (GCM) 10K type strain sequencing project: providing services to taxonomists for standard genome sequencing and annotation.</title>
        <authorList>
            <consortium name="The Broad Institute Genomics Platform"/>
            <consortium name="The Broad Institute Genome Sequencing Center for Infectious Disease"/>
            <person name="Wu L."/>
            <person name="Ma J."/>
        </authorList>
    </citation>
    <scope>NUCLEOTIDE SEQUENCE [LARGE SCALE GENOMIC DNA]</scope>
    <source>
        <strain evidence="3">JCM 4855</strain>
    </source>
</reference>
<name>A0ABW2E7V0_9ACTN</name>
<dbReference type="RefSeq" id="WP_189875047.1">
    <property type="nucleotide sequence ID" value="NZ_BMWA01000016.1"/>
</dbReference>
<sequence length="247" mass="27148">MVAYDSLGATYARTRRPDPRIAVQIHAALGDATDVINVGAGTGSYEPPQTALAIEPSRVMIDQRPPGSAPAVRAVAEQLPLRDNAADAAMALLTVHHWADLATGIGELRRVARRRIVVLTWDQRVFRERFWLVRDYLPEAAAFDDTRATPTDQLADLLGGARQEPVRVPHDCVDGFGAAYWRRPSAYLDPQVRAGISMLAQLGDDAVEHGLARLAEDLATGRWHTRHAELLTLDTIDVGYRLFVADQ</sequence>
<comment type="caution">
    <text evidence="2">The sequence shown here is derived from an EMBL/GenBank/DDBJ whole genome shotgun (WGS) entry which is preliminary data.</text>
</comment>
<gene>
    <name evidence="2" type="ORF">ACFQMH_24445</name>
</gene>
<keyword evidence="2" id="KW-0808">Transferase</keyword>
<dbReference type="Proteomes" id="UP001596409">
    <property type="component" value="Unassembled WGS sequence"/>
</dbReference>
<dbReference type="Pfam" id="PF08241">
    <property type="entry name" value="Methyltransf_11"/>
    <property type="match status" value="1"/>
</dbReference>
<organism evidence="2 3">
    <name type="scientific">Streptomyces viridiviolaceus</name>
    <dbReference type="NCBI Taxonomy" id="68282"/>
    <lineage>
        <taxon>Bacteria</taxon>
        <taxon>Bacillati</taxon>
        <taxon>Actinomycetota</taxon>
        <taxon>Actinomycetes</taxon>
        <taxon>Kitasatosporales</taxon>
        <taxon>Streptomycetaceae</taxon>
        <taxon>Streptomyces</taxon>
    </lineage>
</organism>
<evidence type="ECO:0000313" key="3">
    <source>
        <dbReference type="Proteomes" id="UP001596409"/>
    </source>
</evidence>
<keyword evidence="3" id="KW-1185">Reference proteome</keyword>
<dbReference type="Gene3D" id="3.40.50.150">
    <property type="entry name" value="Vaccinia Virus protein VP39"/>
    <property type="match status" value="1"/>
</dbReference>
<evidence type="ECO:0000313" key="2">
    <source>
        <dbReference type="EMBL" id="MFC7014806.1"/>
    </source>
</evidence>